<dbReference type="Proteomes" id="UP000664299">
    <property type="component" value="Unassembled WGS sequence"/>
</dbReference>
<evidence type="ECO:0000313" key="1">
    <source>
        <dbReference type="EMBL" id="MBO0622880.1"/>
    </source>
</evidence>
<proteinExistence type="predicted"/>
<organism evidence="1 2">
    <name type="scientific">Bifidobacterium asteroides</name>
    <dbReference type="NCBI Taxonomy" id="1684"/>
    <lineage>
        <taxon>Bacteria</taxon>
        <taxon>Bacillati</taxon>
        <taxon>Actinomycetota</taxon>
        <taxon>Actinomycetes</taxon>
        <taxon>Bifidobacteriales</taxon>
        <taxon>Bifidobacteriaceae</taxon>
        <taxon>Bifidobacterium</taxon>
    </lineage>
</organism>
<reference evidence="1" key="1">
    <citation type="submission" date="2021-03" db="EMBL/GenBank/DDBJ databases">
        <title>Genome sequence of Bifidobacterium asteroides strain wkB204 isolated from a honey bee gut.</title>
        <authorList>
            <person name="Motta E.V.S."/>
            <person name="Kwong W.K."/>
            <person name="Moran N.A."/>
        </authorList>
    </citation>
    <scope>NUCLEOTIDE SEQUENCE</scope>
    <source>
        <strain evidence="1">WkB204</strain>
    </source>
</reference>
<evidence type="ECO:0000313" key="2">
    <source>
        <dbReference type="Proteomes" id="UP000664299"/>
    </source>
</evidence>
<accession>A0ABS3ISX4</accession>
<gene>
    <name evidence="1" type="ORF">J1F30_00585</name>
</gene>
<comment type="caution">
    <text evidence="1">The sequence shown here is derived from an EMBL/GenBank/DDBJ whole genome shotgun (WGS) entry which is preliminary data.</text>
</comment>
<name>A0ABS3ISX4_9BIFI</name>
<protein>
    <submittedName>
        <fullName evidence="1">Uncharacterized protein</fullName>
    </submittedName>
</protein>
<keyword evidence="2" id="KW-1185">Reference proteome</keyword>
<sequence>MNGWGGIGPRWRQPTDRCDLSAKINLHEVGHEIDLKADRPTPGSADLCLLVQDSLDDVVLGSVGVMSTVLVRSAGLARMGLSPRRMSGTLTGI</sequence>
<dbReference type="EMBL" id="JAFMNU010000001">
    <property type="protein sequence ID" value="MBO0622880.1"/>
    <property type="molecule type" value="Genomic_DNA"/>
</dbReference>